<name>A0ABP5RFD9_9ACTN</name>
<dbReference type="EMBL" id="BAAATR010000023">
    <property type="protein sequence ID" value="GAA2258473.1"/>
    <property type="molecule type" value="Genomic_DNA"/>
</dbReference>
<feature type="transmembrane region" description="Helical" evidence="10">
    <location>
        <begin position="48"/>
        <end position="68"/>
    </location>
</feature>
<evidence type="ECO:0000256" key="3">
    <source>
        <dbReference type="ARBA" id="ARBA00022553"/>
    </source>
</evidence>
<evidence type="ECO:0000256" key="9">
    <source>
        <dbReference type="SAM" id="MobiDB-lite"/>
    </source>
</evidence>
<keyword evidence="5 10" id="KW-0812">Transmembrane</keyword>
<comment type="catalytic activity">
    <reaction evidence="1">
        <text>ATP + protein L-histidine = ADP + protein N-phospho-L-histidine.</text>
        <dbReference type="EC" id="2.7.13.3"/>
    </reaction>
</comment>
<keyword evidence="6" id="KW-0418">Kinase</keyword>
<dbReference type="Pfam" id="PF02518">
    <property type="entry name" value="HATPase_c"/>
    <property type="match status" value="1"/>
</dbReference>
<feature type="compositionally biased region" description="Basic and acidic residues" evidence="9">
    <location>
        <begin position="477"/>
        <end position="498"/>
    </location>
</feature>
<dbReference type="SUPFAM" id="SSF55874">
    <property type="entry name" value="ATPase domain of HSP90 chaperone/DNA topoisomerase II/histidine kinase"/>
    <property type="match status" value="1"/>
</dbReference>
<comment type="caution">
    <text evidence="12">The sequence shown here is derived from an EMBL/GenBank/DDBJ whole genome shotgun (WGS) entry which is preliminary data.</text>
</comment>
<feature type="region of interest" description="Disordered" evidence="9">
    <location>
        <begin position="458"/>
        <end position="577"/>
    </location>
</feature>
<feature type="compositionally biased region" description="Low complexity" evidence="9">
    <location>
        <begin position="554"/>
        <end position="572"/>
    </location>
</feature>
<dbReference type="InterPro" id="IPR003594">
    <property type="entry name" value="HATPase_dom"/>
</dbReference>
<dbReference type="Proteomes" id="UP001500305">
    <property type="component" value="Unassembled WGS sequence"/>
</dbReference>
<keyword evidence="10" id="KW-0472">Membrane</keyword>
<dbReference type="PROSITE" id="PS50109">
    <property type="entry name" value="HIS_KIN"/>
    <property type="match status" value="1"/>
</dbReference>
<feature type="compositionally biased region" description="Polar residues" evidence="9">
    <location>
        <begin position="504"/>
        <end position="515"/>
    </location>
</feature>
<keyword evidence="4" id="KW-0808">Transferase</keyword>
<dbReference type="EC" id="2.7.13.3" evidence="2"/>
<keyword evidence="13" id="KW-1185">Reference proteome</keyword>
<dbReference type="Gene3D" id="1.10.287.1490">
    <property type="match status" value="1"/>
</dbReference>
<dbReference type="InterPro" id="IPR005467">
    <property type="entry name" value="His_kinase_dom"/>
</dbReference>
<dbReference type="SMART" id="SM00387">
    <property type="entry name" value="HATPase_c"/>
    <property type="match status" value="1"/>
</dbReference>
<feature type="transmembrane region" description="Helical" evidence="10">
    <location>
        <begin position="21"/>
        <end position="42"/>
    </location>
</feature>
<dbReference type="Gene3D" id="3.30.565.10">
    <property type="entry name" value="Histidine kinase-like ATPase, C-terminal domain"/>
    <property type="match status" value="1"/>
</dbReference>
<evidence type="ECO:0000256" key="2">
    <source>
        <dbReference type="ARBA" id="ARBA00012438"/>
    </source>
</evidence>
<keyword evidence="8" id="KW-0175">Coiled coil</keyword>
<evidence type="ECO:0000256" key="5">
    <source>
        <dbReference type="ARBA" id="ARBA00022692"/>
    </source>
</evidence>
<sequence>MRARTRLYRVAHPHPNGRTALWAAAGILVGAATGAVAIAVVSDAERTAVAATVAGGMVLWSALVVVACRQAERFRRIREELATARYELTDIRSRSTALQSELATTRATVTALRTNLTAAQNDAESVRAELAAAGTALADAEAATVELRERSEAELAALRERMDETAAELRERTEAAEHERAELARLTDEVLPEVVARLRSGSSVDSALAPHTAVTHAGLLRTVAEEVGRGERQRAAALAVCATAAGRVQALATSMHAELREMQHQHGEDVLGDLLSLDHSTAQVGRMADSIAVLTGARSGRRWTKPIGVESILRGALGRIGAYQRVRLHSASTAAVAGFAAEGVMHALAELLDNAANFSAPPAEVHVYVEEVHSGLVITVEDGGLGLSESWLRRAEQAVSAAPLDLTQLSAGTRLGLAVVGSLARKHGLSISFRPSARGGTGVVMLIPERLVTHPGPAASRALAAARTGAEDGPQGRAEHGRTERPRAEQVRPERMRPALEPSRSPSALMSGTRSEQGRSEAAAGTAATGDSGTSDGRPATAGSLPQRRRGQTLAAAQPSAKPSAPALSAQPVPADSAVSAARFGAFRRALQQGPDTTDALPKDDSR</sequence>
<proteinExistence type="predicted"/>
<evidence type="ECO:0000256" key="1">
    <source>
        <dbReference type="ARBA" id="ARBA00000085"/>
    </source>
</evidence>
<evidence type="ECO:0000313" key="12">
    <source>
        <dbReference type="EMBL" id="GAA2258473.1"/>
    </source>
</evidence>
<feature type="compositionally biased region" description="Low complexity" evidence="9">
    <location>
        <begin position="522"/>
        <end position="537"/>
    </location>
</feature>
<dbReference type="InterPro" id="IPR050428">
    <property type="entry name" value="TCS_sensor_his_kinase"/>
</dbReference>
<dbReference type="PANTHER" id="PTHR45436:SF5">
    <property type="entry name" value="SENSOR HISTIDINE KINASE TRCS"/>
    <property type="match status" value="1"/>
</dbReference>
<evidence type="ECO:0000256" key="10">
    <source>
        <dbReference type="SAM" id="Phobius"/>
    </source>
</evidence>
<evidence type="ECO:0000256" key="4">
    <source>
        <dbReference type="ARBA" id="ARBA00022679"/>
    </source>
</evidence>
<gene>
    <name evidence="12" type="ORF">GCM10010430_48020</name>
</gene>
<evidence type="ECO:0000313" key="13">
    <source>
        <dbReference type="Proteomes" id="UP001500305"/>
    </source>
</evidence>
<organism evidence="12 13">
    <name type="scientific">Kitasatospora cystarginea</name>
    <dbReference type="NCBI Taxonomy" id="58350"/>
    <lineage>
        <taxon>Bacteria</taxon>
        <taxon>Bacillati</taxon>
        <taxon>Actinomycetota</taxon>
        <taxon>Actinomycetes</taxon>
        <taxon>Kitasatosporales</taxon>
        <taxon>Streptomycetaceae</taxon>
        <taxon>Kitasatospora</taxon>
    </lineage>
</organism>
<dbReference type="RefSeq" id="WP_344638560.1">
    <property type="nucleotide sequence ID" value="NZ_BAAATR010000023.1"/>
</dbReference>
<dbReference type="PANTHER" id="PTHR45436">
    <property type="entry name" value="SENSOR HISTIDINE KINASE YKOH"/>
    <property type="match status" value="1"/>
</dbReference>
<evidence type="ECO:0000259" key="11">
    <source>
        <dbReference type="PROSITE" id="PS50109"/>
    </source>
</evidence>
<evidence type="ECO:0000256" key="7">
    <source>
        <dbReference type="ARBA" id="ARBA00022989"/>
    </source>
</evidence>
<reference evidence="13" key="1">
    <citation type="journal article" date="2019" name="Int. J. Syst. Evol. Microbiol.">
        <title>The Global Catalogue of Microorganisms (GCM) 10K type strain sequencing project: providing services to taxonomists for standard genome sequencing and annotation.</title>
        <authorList>
            <consortium name="The Broad Institute Genomics Platform"/>
            <consortium name="The Broad Institute Genome Sequencing Center for Infectious Disease"/>
            <person name="Wu L."/>
            <person name="Ma J."/>
        </authorList>
    </citation>
    <scope>NUCLEOTIDE SEQUENCE [LARGE SCALE GENOMIC DNA]</scope>
    <source>
        <strain evidence="13">JCM 7356</strain>
    </source>
</reference>
<dbReference type="InterPro" id="IPR036890">
    <property type="entry name" value="HATPase_C_sf"/>
</dbReference>
<keyword evidence="7 10" id="KW-1133">Transmembrane helix</keyword>
<evidence type="ECO:0000256" key="8">
    <source>
        <dbReference type="SAM" id="Coils"/>
    </source>
</evidence>
<accession>A0ABP5RFD9</accession>
<keyword evidence="3" id="KW-0597">Phosphoprotein</keyword>
<evidence type="ECO:0000256" key="6">
    <source>
        <dbReference type="ARBA" id="ARBA00022777"/>
    </source>
</evidence>
<feature type="domain" description="Histidine kinase" evidence="11">
    <location>
        <begin position="344"/>
        <end position="451"/>
    </location>
</feature>
<feature type="coiled-coil region" evidence="8">
    <location>
        <begin position="109"/>
        <end position="189"/>
    </location>
</feature>
<protein>
    <recommendedName>
        <fullName evidence="2">histidine kinase</fullName>
        <ecNumber evidence="2">2.7.13.3</ecNumber>
    </recommendedName>
</protein>
<feature type="compositionally biased region" description="Low complexity" evidence="9">
    <location>
        <begin position="458"/>
        <end position="468"/>
    </location>
</feature>